<feature type="transmembrane region" description="Helical" evidence="7">
    <location>
        <begin position="396"/>
        <end position="420"/>
    </location>
</feature>
<evidence type="ECO:0000256" key="1">
    <source>
        <dbReference type="ARBA" id="ARBA00004429"/>
    </source>
</evidence>
<dbReference type="NCBIfam" id="TIGR00786">
    <property type="entry name" value="dctM"/>
    <property type="match status" value="1"/>
</dbReference>
<keyword evidence="7" id="KW-0813">Transport</keyword>
<dbReference type="InterPro" id="IPR004681">
    <property type="entry name" value="TRAP_DctM"/>
</dbReference>
<feature type="transmembrane region" description="Helical" evidence="7">
    <location>
        <begin position="268"/>
        <end position="292"/>
    </location>
</feature>
<feature type="transmembrane region" description="Helical" evidence="7">
    <location>
        <begin position="113"/>
        <end position="131"/>
    </location>
</feature>
<gene>
    <name evidence="9" type="ORF">HHL15_02590</name>
</gene>
<evidence type="ECO:0000256" key="2">
    <source>
        <dbReference type="ARBA" id="ARBA00022475"/>
    </source>
</evidence>
<feature type="transmembrane region" description="Helical" evidence="7">
    <location>
        <begin position="168"/>
        <end position="191"/>
    </location>
</feature>
<evidence type="ECO:0000256" key="7">
    <source>
        <dbReference type="RuleBase" id="RU369079"/>
    </source>
</evidence>
<keyword evidence="6 7" id="KW-0472">Membrane</keyword>
<feature type="domain" description="TRAP C4-dicarboxylate transport system permease DctM subunit" evidence="8">
    <location>
        <begin position="7"/>
        <end position="415"/>
    </location>
</feature>
<keyword evidence="2" id="KW-1003">Cell membrane</keyword>
<sequence length="427" mass="45510">MNAAIIFGILLALMLTGMPISISLGLTVLSFLFTMTQVPLESVALKLFTGIEKFEIMAIPFFILAGNFLTHGGVARRMINFASSMVGHWYGGLGLAGVLACALFAAVSGSSPATVVAIGSILLPAMVKAGFPNKFGAGIITTAGALGILIPPSIVMVMYSVATNTSVGALFMAGVVPGLALAATLGGVTWYRARKFDYPRQPKASVAERIKAFKDSVWGLLLIVVVMGGIYTGMFTPTEAAAMSAMYAFIVAVFVYRDMPLRDVPKVLLNSANMSAMLLYIITNAVLFSFIMTNENIPQALAEWMLGNGLGAIAFLLAVNVLLLLAGNFMEPSSIVLIFAPILFPVAMKLGIDPVHFGIIMVVNMEVGMCHPPVGLNLYVASGITKMGITELTVAVWPWLLSMLVFLGIVTYWPGLSLWFPRMLGMM</sequence>
<feature type="transmembrane region" description="Helical" evidence="7">
    <location>
        <begin position="333"/>
        <end position="352"/>
    </location>
</feature>
<dbReference type="InterPro" id="IPR010656">
    <property type="entry name" value="DctM"/>
</dbReference>
<dbReference type="AlphaFoldDB" id="A0A848FXF1"/>
<feature type="transmembrane region" description="Helical" evidence="7">
    <location>
        <begin position="87"/>
        <end position="107"/>
    </location>
</feature>
<keyword evidence="4 7" id="KW-0812">Transmembrane</keyword>
<accession>A0A848FXF1</accession>
<dbReference type="EMBL" id="JABBGA010000001">
    <property type="protein sequence ID" value="NML24617.1"/>
    <property type="molecule type" value="Genomic_DNA"/>
</dbReference>
<evidence type="ECO:0000313" key="10">
    <source>
        <dbReference type="Proteomes" id="UP000580043"/>
    </source>
</evidence>
<evidence type="ECO:0000256" key="3">
    <source>
        <dbReference type="ARBA" id="ARBA00022519"/>
    </source>
</evidence>
<name>A0A848FXF1_9RHOO</name>
<evidence type="ECO:0000256" key="6">
    <source>
        <dbReference type="ARBA" id="ARBA00023136"/>
    </source>
</evidence>
<dbReference type="Proteomes" id="UP000580043">
    <property type="component" value="Unassembled WGS sequence"/>
</dbReference>
<dbReference type="PANTHER" id="PTHR33362:SF5">
    <property type="entry name" value="C4-DICARBOXYLATE TRAP TRANSPORTER LARGE PERMEASE PROTEIN DCTM"/>
    <property type="match status" value="1"/>
</dbReference>
<comment type="function">
    <text evidence="7">Part of the tripartite ATP-independent periplasmic (TRAP) transport system.</text>
</comment>
<dbReference type="PANTHER" id="PTHR33362">
    <property type="entry name" value="SIALIC ACID TRAP TRANSPORTER PERMEASE PROTEIN SIAT-RELATED"/>
    <property type="match status" value="1"/>
</dbReference>
<keyword evidence="3 7" id="KW-0997">Cell inner membrane</keyword>
<feature type="transmembrane region" description="Helical" evidence="7">
    <location>
        <begin position="56"/>
        <end position="75"/>
    </location>
</feature>
<protein>
    <recommendedName>
        <fullName evidence="7">TRAP transporter large permease protein</fullName>
    </recommendedName>
</protein>
<evidence type="ECO:0000259" key="8">
    <source>
        <dbReference type="Pfam" id="PF06808"/>
    </source>
</evidence>
<evidence type="ECO:0000256" key="5">
    <source>
        <dbReference type="ARBA" id="ARBA00022989"/>
    </source>
</evidence>
<dbReference type="GO" id="GO:0022857">
    <property type="term" value="F:transmembrane transporter activity"/>
    <property type="evidence" value="ECO:0007669"/>
    <property type="project" value="UniProtKB-UniRule"/>
</dbReference>
<comment type="subunit">
    <text evidence="7">The complex comprises the extracytoplasmic solute receptor protein and the two transmembrane proteins.</text>
</comment>
<comment type="caution">
    <text evidence="9">The sequence shown here is derived from an EMBL/GenBank/DDBJ whole genome shotgun (WGS) entry which is preliminary data.</text>
</comment>
<comment type="similarity">
    <text evidence="7">Belongs to the TRAP transporter large permease family.</text>
</comment>
<comment type="subcellular location">
    <subcellularLocation>
        <location evidence="1 7">Cell inner membrane</location>
        <topology evidence="1 7">Multi-pass membrane protein</topology>
    </subcellularLocation>
</comment>
<organism evidence="9 10">
    <name type="scientific">Zoogloea dura</name>
    <dbReference type="NCBI Taxonomy" id="2728840"/>
    <lineage>
        <taxon>Bacteria</taxon>
        <taxon>Pseudomonadati</taxon>
        <taxon>Pseudomonadota</taxon>
        <taxon>Betaproteobacteria</taxon>
        <taxon>Rhodocyclales</taxon>
        <taxon>Zoogloeaceae</taxon>
        <taxon>Zoogloea</taxon>
    </lineage>
</organism>
<keyword evidence="10" id="KW-1185">Reference proteome</keyword>
<dbReference type="PIRSF" id="PIRSF006066">
    <property type="entry name" value="HI0050"/>
    <property type="match status" value="1"/>
</dbReference>
<feature type="transmembrane region" description="Helical" evidence="7">
    <location>
        <begin position="212"/>
        <end position="234"/>
    </location>
</feature>
<reference evidence="9 10" key="1">
    <citation type="submission" date="2020-04" db="EMBL/GenBank/DDBJ databases">
        <title>Zoogloea sp. G-4-1-14 isolated from soil.</title>
        <authorList>
            <person name="Dahal R.H."/>
        </authorList>
    </citation>
    <scope>NUCLEOTIDE SEQUENCE [LARGE SCALE GENOMIC DNA]</scope>
    <source>
        <strain evidence="9 10">G-4-1-14</strain>
    </source>
</reference>
<evidence type="ECO:0000313" key="9">
    <source>
        <dbReference type="EMBL" id="NML24617.1"/>
    </source>
</evidence>
<keyword evidence="5 7" id="KW-1133">Transmembrane helix</keyword>
<feature type="transmembrane region" description="Helical" evidence="7">
    <location>
        <begin position="304"/>
        <end position="326"/>
    </location>
</feature>
<evidence type="ECO:0000256" key="4">
    <source>
        <dbReference type="ARBA" id="ARBA00022692"/>
    </source>
</evidence>
<dbReference type="RefSeq" id="WP_169144230.1">
    <property type="nucleotide sequence ID" value="NZ_JABBGA010000001.1"/>
</dbReference>
<dbReference type="GO" id="GO:0005886">
    <property type="term" value="C:plasma membrane"/>
    <property type="evidence" value="ECO:0007669"/>
    <property type="project" value="UniProtKB-SubCell"/>
</dbReference>
<feature type="transmembrane region" description="Helical" evidence="7">
    <location>
        <begin position="143"/>
        <end position="162"/>
    </location>
</feature>
<dbReference type="Pfam" id="PF06808">
    <property type="entry name" value="DctM"/>
    <property type="match status" value="1"/>
</dbReference>
<proteinExistence type="inferred from homology"/>
<feature type="transmembrane region" description="Helical" evidence="7">
    <location>
        <begin position="240"/>
        <end position="256"/>
    </location>
</feature>